<organism evidence="2">
    <name type="scientific">Absidia glauca</name>
    <name type="common">Pin mould</name>
    <dbReference type="NCBI Taxonomy" id="4829"/>
    <lineage>
        <taxon>Eukaryota</taxon>
        <taxon>Fungi</taxon>
        <taxon>Fungi incertae sedis</taxon>
        <taxon>Mucoromycota</taxon>
        <taxon>Mucoromycotina</taxon>
        <taxon>Mucoromycetes</taxon>
        <taxon>Mucorales</taxon>
        <taxon>Cunninghamellaceae</taxon>
        <taxon>Absidia</taxon>
    </lineage>
</organism>
<dbReference type="OMA" id="TCTICHQ"/>
<protein>
    <recommendedName>
        <fullName evidence="1">Reverse transcriptase zinc-binding domain-containing protein</fullName>
    </recommendedName>
</protein>
<name>A0A163IS21_ABSGL</name>
<evidence type="ECO:0000259" key="1">
    <source>
        <dbReference type="Pfam" id="PF13966"/>
    </source>
</evidence>
<keyword evidence="3" id="KW-1185">Reference proteome</keyword>
<dbReference type="Proteomes" id="UP000078561">
    <property type="component" value="Unassembled WGS sequence"/>
</dbReference>
<evidence type="ECO:0000313" key="3">
    <source>
        <dbReference type="Proteomes" id="UP000078561"/>
    </source>
</evidence>
<dbReference type="OrthoDB" id="2278962at2759"/>
<gene>
    <name evidence="2" type="primary">ABSGL_00290.1 scaffold 428</name>
</gene>
<dbReference type="STRING" id="4829.A0A163IS21"/>
<proteinExistence type="predicted"/>
<sequence>HSDSLPLTDIPVATILQLPLYTILQNQSPTHWSYRHPQFLASHFLLFDIQLQRLRLKVPGEYTRYPRLCRDLFRQILTHRSISFKAFVWSHVIYPPRPSPYDWSNHTLIQQLTRVPAFASFSSKSFRLLLARPLLSHHHFPSPIIKIFWSCTMYPQARTVFYRALTKRIPHNAYRFSYGATSSPTCTICHQDDEDRLHFLASCPRKWILWDYLLHLHYPTTTFTPEIIYATLLELTIPITILDIPRFLTICSTILWQIWIAHWQHGSTNDQPLSLLLVSQLKPRIASKIRVLLPR</sequence>
<evidence type="ECO:0000313" key="2">
    <source>
        <dbReference type="EMBL" id="SAL94995.1"/>
    </source>
</evidence>
<dbReference type="AlphaFoldDB" id="A0A163IS21"/>
<reference evidence="2" key="1">
    <citation type="submission" date="2016-04" db="EMBL/GenBank/DDBJ databases">
        <authorList>
            <person name="Evans L.H."/>
            <person name="Alamgir A."/>
            <person name="Owens N."/>
            <person name="Weber N.D."/>
            <person name="Virtaneva K."/>
            <person name="Barbian K."/>
            <person name="Babar A."/>
            <person name="Rosenke K."/>
        </authorList>
    </citation>
    <scope>NUCLEOTIDE SEQUENCE [LARGE SCALE GENOMIC DNA]</scope>
    <source>
        <strain evidence="2">CBS 101.48</strain>
    </source>
</reference>
<accession>A0A163IS21</accession>
<dbReference type="Pfam" id="PF13966">
    <property type="entry name" value="zf-RVT"/>
    <property type="match status" value="1"/>
</dbReference>
<feature type="domain" description="Reverse transcriptase zinc-binding" evidence="1">
    <location>
        <begin position="141"/>
        <end position="210"/>
    </location>
</feature>
<dbReference type="EMBL" id="LT550092">
    <property type="protein sequence ID" value="SAL94995.1"/>
    <property type="molecule type" value="Genomic_DNA"/>
</dbReference>
<dbReference type="InParanoid" id="A0A163IS21"/>
<dbReference type="InterPro" id="IPR026960">
    <property type="entry name" value="RVT-Znf"/>
</dbReference>
<feature type="non-terminal residue" evidence="2">
    <location>
        <position position="1"/>
    </location>
</feature>